<accession>A0ABZ1RY12</accession>
<geneLocation type="plasmid" evidence="1 2">
    <name>unnamed1</name>
</geneLocation>
<proteinExistence type="predicted"/>
<dbReference type="RefSeq" id="WP_277425831.1">
    <property type="nucleotide sequence ID" value="NZ_CP108058.1"/>
</dbReference>
<dbReference type="Proteomes" id="UP001432075">
    <property type="component" value="Plasmid unnamed1"/>
</dbReference>
<evidence type="ECO:0000313" key="2">
    <source>
        <dbReference type="Proteomes" id="UP001432075"/>
    </source>
</evidence>
<name>A0ABZ1RY12_9ACTN</name>
<organism evidence="1 2">
    <name type="scientific">Streptomyces goshikiensis</name>
    <dbReference type="NCBI Taxonomy" id="1942"/>
    <lineage>
        <taxon>Bacteria</taxon>
        <taxon>Bacillati</taxon>
        <taxon>Actinomycetota</taxon>
        <taxon>Actinomycetes</taxon>
        <taxon>Kitasatosporales</taxon>
        <taxon>Streptomycetaceae</taxon>
        <taxon>Streptomyces</taxon>
    </lineage>
</organism>
<keyword evidence="1" id="KW-0614">Plasmid</keyword>
<evidence type="ECO:0000313" key="1">
    <source>
        <dbReference type="EMBL" id="WUO51528.1"/>
    </source>
</evidence>
<protein>
    <recommendedName>
        <fullName evidence="3">Transposase</fullName>
    </recommendedName>
</protein>
<keyword evidence="2" id="KW-1185">Reference proteome</keyword>
<gene>
    <name evidence="1" type="ORF">OHU17_37425</name>
</gene>
<dbReference type="EMBL" id="CP108058">
    <property type="protein sequence ID" value="WUO51528.1"/>
    <property type="molecule type" value="Genomic_DNA"/>
</dbReference>
<evidence type="ECO:0008006" key="3">
    <source>
        <dbReference type="Google" id="ProtNLM"/>
    </source>
</evidence>
<sequence length="42" mass="4774">MTVHPFIEAEKTAGHKVKRACELFQVSRTAYYARRNGVPGPR</sequence>
<reference evidence="1" key="1">
    <citation type="submission" date="2022-10" db="EMBL/GenBank/DDBJ databases">
        <title>The complete genomes of actinobacterial strains from the NBC collection.</title>
        <authorList>
            <person name="Joergensen T.S."/>
            <person name="Alvarez Arevalo M."/>
            <person name="Sterndorff E.B."/>
            <person name="Faurdal D."/>
            <person name="Vuksanovic O."/>
            <person name="Mourched A.-S."/>
            <person name="Charusanti P."/>
            <person name="Shaw S."/>
            <person name="Blin K."/>
            <person name="Weber T."/>
        </authorList>
    </citation>
    <scope>NUCLEOTIDE SEQUENCE</scope>
    <source>
        <strain evidence="1">NBC_00283</strain>
        <plasmid evidence="1">unnamed1</plasmid>
    </source>
</reference>